<dbReference type="GO" id="GO:0004016">
    <property type="term" value="F:adenylate cyclase activity"/>
    <property type="evidence" value="ECO:0007669"/>
    <property type="project" value="TreeGrafter"/>
</dbReference>
<proteinExistence type="predicted"/>
<feature type="domain" description="OmpR/PhoB-type" evidence="5">
    <location>
        <begin position="4"/>
        <end position="102"/>
    </location>
</feature>
<evidence type="ECO:0000256" key="1">
    <source>
        <dbReference type="ARBA" id="ARBA00022741"/>
    </source>
</evidence>
<dbReference type="InterPro" id="IPR027417">
    <property type="entry name" value="P-loop_NTPase"/>
</dbReference>
<dbReference type="GO" id="GO:0005737">
    <property type="term" value="C:cytoplasm"/>
    <property type="evidence" value="ECO:0007669"/>
    <property type="project" value="TreeGrafter"/>
</dbReference>
<evidence type="ECO:0000256" key="4">
    <source>
        <dbReference type="PROSITE-ProRule" id="PRU01091"/>
    </source>
</evidence>
<dbReference type="RefSeq" id="WP_133882615.1">
    <property type="nucleotide sequence ID" value="NZ_MWIN01000019.1"/>
</dbReference>
<gene>
    <name evidence="6" type="ORF">DFR24_3419</name>
</gene>
<comment type="caution">
    <text evidence="6">The sequence shown here is derived from an EMBL/GenBank/DDBJ whole genome shotgun (WGS) entry which is preliminary data.</text>
</comment>
<accession>A0A4S3K249</accession>
<reference evidence="6 7" key="1">
    <citation type="submission" date="2019-03" db="EMBL/GenBank/DDBJ databases">
        <title>Genomic Encyclopedia of Type Strains, Phase IV (KMG-IV): sequencing the most valuable type-strain genomes for metagenomic binning, comparative biology and taxonomic classification.</title>
        <authorList>
            <person name="Goeker M."/>
        </authorList>
    </citation>
    <scope>NUCLEOTIDE SEQUENCE [LARGE SCALE GENOMIC DNA]</scope>
    <source>
        <strain evidence="6 7">DSM 26377</strain>
    </source>
</reference>
<dbReference type="EMBL" id="SOBT01000010">
    <property type="protein sequence ID" value="TDU26395.1"/>
    <property type="molecule type" value="Genomic_DNA"/>
</dbReference>
<dbReference type="InterPro" id="IPR041664">
    <property type="entry name" value="AAA_16"/>
</dbReference>
<dbReference type="GO" id="GO:0006355">
    <property type="term" value="P:regulation of DNA-templated transcription"/>
    <property type="evidence" value="ECO:0007669"/>
    <property type="project" value="InterPro"/>
</dbReference>
<keyword evidence="7" id="KW-1185">Reference proteome</keyword>
<name>A0A4S3K249_9GAMM</name>
<dbReference type="OrthoDB" id="9816555at2"/>
<dbReference type="InterPro" id="IPR016032">
    <property type="entry name" value="Sig_transdc_resp-reg_C-effctor"/>
</dbReference>
<dbReference type="SUPFAM" id="SSF48452">
    <property type="entry name" value="TPR-like"/>
    <property type="match status" value="2"/>
</dbReference>
<dbReference type="Gene3D" id="1.25.40.10">
    <property type="entry name" value="Tetratricopeptide repeat domain"/>
    <property type="match status" value="2"/>
</dbReference>
<dbReference type="CDD" id="cd00383">
    <property type="entry name" value="trans_reg_C"/>
    <property type="match status" value="1"/>
</dbReference>
<dbReference type="Pfam" id="PF00486">
    <property type="entry name" value="Trans_reg_C"/>
    <property type="match status" value="1"/>
</dbReference>
<dbReference type="InterPro" id="IPR001867">
    <property type="entry name" value="OmpR/PhoB-type_DNA-bd"/>
</dbReference>
<dbReference type="SMART" id="SM00862">
    <property type="entry name" value="Trans_reg_C"/>
    <property type="match status" value="1"/>
</dbReference>
<dbReference type="Gene3D" id="3.40.50.300">
    <property type="entry name" value="P-loop containing nucleotide triphosphate hydrolases"/>
    <property type="match status" value="1"/>
</dbReference>
<dbReference type="PROSITE" id="PS51755">
    <property type="entry name" value="OMPR_PHOB"/>
    <property type="match status" value="1"/>
</dbReference>
<evidence type="ECO:0000259" key="5">
    <source>
        <dbReference type="PROSITE" id="PS51755"/>
    </source>
</evidence>
<dbReference type="Pfam" id="PF13191">
    <property type="entry name" value="AAA_16"/>
    <property type="match status" value="1"/>
</dbReference>
<organism evidence="6 7">
    <name type="scientific">Panacagrimonas perspica</name>
    <dbReference type="NCBI Taxonomy" id="381431"/>
    <lineage>
        <taxon>Bacteria</taxon>
        <taxon>Pseudomonadati</taxon>
        <taxon>Pseudomonadota</taxon>
        <taxon>Gammaproteobacteria</taxon>
        <taxon>Nevskiales</taxon>
        <taxon>Nevskiaceae</taxon>
        <taxon>Panacagrimonas</taxon>
    </lineage>
</organism>
<feature type="DNA-binding region" description="OmpR/PhoB-type" evidence="4">
    <location>
        <begin position="4"/>
        <end position="102"/>
    </location>
</feature>
<dbReference type="AlphaFoldDB" id="A0A4S3K249"/>
<protein>
    <submittedName>
        <fullName evidence="6">Transcriptional regulator</fullName>
    </submittedName>
</protein>
<keyword evidence="1" id="KW-0547">Nucleotide-binding</keyword>
<dbReference type="GO" id="GO:0003677">
    <property type="term" value="F:DNA binding"/>
    <property type="evidence" value="ECO:0007669"/>
    <property type="project" value="UniProtKB-UniRule"/>
</dbReference>
<evidence type="ECO:0000313" key="7">
    <source>
        <dbReference type="Proteomes" id="UP000295341"/>
    </source>
</evidence>
<keyword evidence="3 4" id="KW-0238">DNA-binding</keyword>
<dbReference type="GO" id="GO:0005524">
    <property type="term" value="F:ATP binding"/>
    <property type="evidence" value="ECO:0007669"/>
    <property type="project" value="UniProtKB-KW"/>
</dbReference>
<evidence type="ECO:0000256" key="2">
    <source>
        <dbReference type="ARBA" id="ARBA00022840"/>
    </source>
</evidence>
<dbReference type="InterPro" id="IPR011990">
    <property type="entry name" value="TPR-like_helical_dom_sf"/>
</dbReference>
<keyword evidence="2" id="KW-0067">ATP-binding</keyword>
<dbReference type="SUPFAM" id="SSF46894">
    <property type="entry name" value="C-terminal effector domain of the bipartite response regulators"/>
    <property type="match status" value="1"/>
</dbReference>
<dbReference type="SUPFAM" id="SSF52540">
    <property type="entry name" value="P-loop containing nucleoside triphosphate hydrolases"/>
    <property type="match status" value="1"/>
</dbReference>
<sequence length="980" mass="107519">MPEASSLYFGPYRLMGPQGPLLIGTRRLDLKPKALGVLWELVRQAGEIVTKDALHERLWPTTVVGEDALAFQIQALRRVLEDDAKQPRYIETCHRVGYTFIAQVTPERRQTARRLEDVASRITTDTLPPSPTFVGRDAPLAQLDRHYAKALRGERQLVLINGEAGIGKTSLVQSFLSRLPHAPNLGYGQCVEQHGAGEGYRPVLEALASLCRQPQGAQVVDVLQQTAPTWLMQLPALLSPDDVKLLQARVAGAPRERMLREIADALEAISTEMPLILVLEDLHWSDPSTIEMLALVARRTAPARLLILGTYRPADVSFTNHPLKAMKQELVARAQAGEIPLGNLPPADVQTYLARRFPETGDEAALSAFVYQRTEGHPLFMVQMADYLAADQAPEKGASAAKDRLEAAIPQGLRELIEVQLGRLDERERRVLEIASVPGAEFAVASIAAAVQMPEEEAETCFEQLARHGQFIEGRGLAAWPDGTVSGRYGFRHALYRDVLYSRMSARQRAQAHRAIGSCEERAYVERAVEIAAELAVHFERGQDPARAVHYSHAAGERALQRSANAEATAHFTKALDLLATLPATAERAKRELRLQVSLSFCLTMTKGYSAPDAERVNARAYALCEQMEETPAISSALFRIGRFHLVRGEIRTARAIGDRLLRIARHAESPTLLSQAHTAASFEYFSLGDFAAAQEHAEQSIVLDDPRRYQGSANVSVDDSSAVSQCVRAFALQIRGYPDQARLGLHKGATLARGFGVPFATGGTLLSTADLHLMRRESRAVQETAEALIAYAVREGFPYYVARATMLRGWALADQGQAEAGIAEIRTGLGMFEVAGARQWIPCCLGLLAEAYGRAGNAEQGLRVLAEALEIAGKTSERQYEAELHRIKGELSLQEPLTNCAQAEACFQMAITIARRQEAKIYELRAALSLARSSTQRSKRAAARKALSDVTAWFTEGFDTQDLVAAKALLAETATERSV</sequence>
<dbReference type="GO" id="GO:0000160">
    <property type="term" value="P:phosphorelay signal transduction system"/>
    <property type="evidence" value="ECO:0007669"/>
    <property type="project" value="InterPro"/>
</dbReference>
<dbReference type="InterPro" id="IPR036388">
    <property type="entry name" value="WH-like_DNA-bd_sf"/>
</dbReference>
<dbReference type="Proteomes" id="UP000295341">
    <property type="component" value="Unassembled WGS sequence"/>
</dbReference>
<dbReference type="Gene3D" id="1.10.10.10">
    <property type="entry name" value="Winged helix-like DNA-binding domain superfamily/Winged helix DNA-binding domain"/>
    <property type="match status" value="1"/>
</dbReference>
<evidence type="ECO:0000313" key="6">
    <source>
        <dbReference type="EMBL" id="TDU26395.1"/>
    </source>
</evidence>
<evidence type="ECO:0000256" key="3">
    <source>
        <dbReference type="ARBA" id="ARBA00023125"/>
    </source>
</evidence>
<dbReference type="PANTHER" id="PTHR16305">
    <property type="entry name" value="TESTICULAR SOLUBLE ADENYLYL CYCLASE"/>
    <property type="match status" value="1"/>
</dbReference>
<dbReference type="PANTHER" id="PTHR16305:SF35">
    <property type="entry name" value="TRANSCRIPTIONAL ACTIVATOR DOMAIN"/>
    <property type="match status" value="1"/>
</dbReference>